<dbReference type="InterPro" id="IPR012340">
    <property type="entry name" value="NA-bd_OB-fold"/>
</dbReference>
<dbReference type="InterPro" id="IPR024054">
    <property type="entry name" value="TIF2_asu_middle_sf"/>
</dbReference>
<dbReference type="InterPro" id="IPR011488">
    <property type="entry name" value="TIF_2_asu"/>
</dbReference>
<evidence type="ECO:0000256" key="1">
    <source>
        <dbReference type="ARBA" id="ARBA00007223"/>
    </source>
</evidence>
<dbReference type="KEGG" id="vg:80519352"/>
<dbReference type="SUPFAM" id="SSF110993">
    <property type="entry name" value="eIF-2-alpha, C-terminal domain"/>
    <property type="match status" value="1"/>
</dbReference>
<dbReference type="EMBL" id="KY523104">
    <property type="protein sequence ID" value="QKU35904.1"/>
    <property type="molecule type" value="Genomic_DNA"/>
</dbReference>
<dbReference type="SUPFAM" id="SSF50249">
    <property type="entry name" value="Nucleic acid-binding proteins"/>
    <property type="match status" value="1"/>
</dbReference>
<evidence type="ECO:0000313" key="5">
    <source>
        <dbReference type="EMBL" id="QKU35904.1"/>
    </source>
</evidence>
<feature type="domain" description="S1 motif" evidence="4">
    <location>
        <begin position="10"/>
        <end position="81"/>
    </location>
</feature>
<dbReference type="PANTHER" id="PTHR10602">
    <property type="entry name" value="EUKARYOTIC TRANSLATION INITIATION FACTOR 2 SUBUNIT 1"/>
    <property type="match status" value="1"/>
</dbReference>
<keyword evidence="3" id="KW-0648">Protein biosynthesis</keyword>
<dbReference type="PANTHER" id="PTHR10602:SF0">
    <property type="entry name" value="EUKARYOTIC TRANSLATION INITIATION FACTOR 2 SUBUNIT 1"/>
    <property type="match status" value="1"/>
</dbReference>
<dbReference type="Pfam" id="PF00575">
    <property type="entry name" value="S1"/>
    <property type="match status" value="1"/>
</dbReference>
<evidence type="ECO:0000259" key="4">
    <source>
        <dbReference type="PROSITE" id="PS50126"/>
    </source>
</evidence>
<reference evidence="5" key="2">
    <citation type="journal article" date="2018" name="Nat. Commun.">
        <title>Tailed giant Tupanvirus possesses the most complete translational apparatus of the known virosphere.</title>
        <authorList>
            <person name="Abrahao J."/>
            <person name="Silva L."/>
            <person name="Silva L.S."/>
            <person name="Khalil J.Y.B."/>
            <person name="Rodrigues R."/>
            <person name="Arantes T."/>
            <person name="Assis F."/>
            <person name="Boratto P."/>
            <person name="Andrade M."/>
            <person name="Kroon E.G."/>
            <person name="Ribeiro B."/>
            <person name="Bergier I."/>
            <person name="Seligmann H."/>
            <person name="Ghigo E."/>
            <person name="Colson P."/>
            <person name="Levasseur A."/>
            <person name="Kroemer G."/>
            <person name="Raoult D."/>
            <person name="La Scola B."/>
        </authorList>
    </citation>
    <scope>NUCLEOTIDE SEQUENCE [LARGE SCALE GENOMIC DNA]</scope>
    <source>
        <strain evidence="5">Soda lake</strain>
    </source>
</reference>
<dbReference type="InterPro" id="IPR024055">
    <property type="entry name" value="TIF2_asu_C"/>
</dbReference>
<dbReference type="RefSeq" id="YP_010782588.1">
    <property type="nucleotide sequence ID" value="NC_075039.1"/>
</dbReference>
<dbReference type="PROSITE" id="PS50126">
    <property type="entry name" value="S1"/>
    <property type="match status" value="1"/>
</dbReference>
<sequence>MRPTQYPNINDITMVVPTKITDLGVYVELIEYNNIEGLIILSDLSKSRFRSINKVVKIGKRFAACVQTLDVKSNNITLSKKIVSDDEAKQCENNYKTLKYIYDLVNFFIRKMQKDYNITITLDTIYKTFVWSLSNDAEFLIFALKSASKDFNKVYENKLDNVDPIWIECFKEVLSLKFKNKEVLLEAILEITCYETSGINIIKNTLLEASGMANEQFPYKIKLVKSPYYSIIIRTNNQEPAVKLITEVIDIIKMNLEKNGAFIKIVKMPEIVLDKEFEPEDSDSDSSSDDDSDM</sequence>
<organism evidence="5">
    <name type="scientific">Tupanvirus soda lake</name>
    <dbReference type="NCBI Taxonomy" id="2126985"/>
    <lineage>
        <taxon>Viruses</taxon>
        <taxon>Varidnaviria</taxon>
        <taxon>Bamfordvirae</taxon>
        <taxon>Nucleocytoviricota</taxon>
        <taxon>Megaviricetes</taxon>
        <taxon>Imitervirales</taxon>
        <taxon>Mimiviridae</taxon>
        <taxon>Megamimivirinae</taxon>
        <taxon>Tupanvirus</taxon>
        <taxon>Tupanvirus salinum</taxon>
    </lineage>
</organism>
<reference evidence="5" key="1">
    <citation type="submission" date="2017-01" db="EMBL/GenBank/DDBJ databases">
        <authorList>
            <person name="Assis F.L."/>
            <person name="Abrahao J.S."/>
            <person name="Silva L."/>
            <person name="Khalil J.B."/>
            <person name="Rodrigues R."/>
            <person name="Silva L.S."/>
            <person name="Arantes T."/>
            <person name="Boratto P."/>
            <person name="Andrade M."/>
            <person name="Kroon E.G."/>
            <person name="Ribeiro B."/>
            <person name="Bergier I."/>
            <person name="Seligmann H."/>
            <person name="Ghigo E."/>
            <person name="Colson P."/>
            <person name="Levasseur A."/>
            <person name="Raoult D."/>
            <person name="Scola B.L."/>
        </authorList>
    </citation>
    <scope>NUCLEOTIDE SEQUENCE</scope>
    <source>
        <strain evidence="5">Soda lake</strain>
    </source>
</reference>
<dbReference type="SMART" id="SM00316">
    <property type="entry name" value="S1"/>
    <property type="match status" value="1"/>
</dbReference>
<name>A0A6N1NNG4_9VIRU</name>
<dbReference type="Pfam" id="PF07541">
    <property type="entry name" value="EIF_2_alpha"/>
    <property type="match status" value="1"/>
</dbReference>
<dbReference type="GO" id="GO:0003723">
    <property type="term" value="F:RNA binding"/>
    <property type="evidence" value="ECO:0007669"/>
    <property type="project" value="InterPro"/>
</dbReference>
<dbReference type="GeneID" id="80519352"/>
<dbReference type="SUPFAM" id="SSF116742">
    <property type="entry name" value="eIF2alpha middle domain-like"/>
    <property type="match status" value="1"/>
</dbReference>
<dbReference type="GO" id="GO:0043022">
    <property type="term" value="F:ribosome binding"/>
    <property type="evidence" value="ECO:0007669"/>
    <property type="project" value="TreeGrafter"/>
</dbReference>
<protein>
    <submittedName>
        <fullName evidence="5">Putative translation factor</fullName>
    </submittedName>
</protein>
<proteinExistence type="inferred from homology"/>
<evidence type="ECO:0000256" key="2">
    <source>
        <dbReference type="ARBA" id="ARBA00022540"/>
    </source>
</evidence>
<evidence type="ECO:0000256" key="3">
    <source>
        <dbReference type="ARBA" id="ARBA00022917"/>
    </source>
</evidence>
<keyword evidence="2" id="KW-0396">Initiation factor</keyword>
<dbReference type="Gene3D" id="3.30.70.1130">
    <property type="entry name" value="EIF_2_alpha"/>
    <property type="match status" value="1"/>
</dbReference>
<accession>A0A6N1NNG4</accession>
<dbReference type="InterPro" id="IPR003029">
    <property type="entry name" value="S1_domain"/>
</dbReference>
<comment type="similarity">
    <text evidence="1">Belongs to the eIF-2-alpha family.</text>
</comment>
<dbReference type="Gene3D" id="2.40.50.140">
    <property type="entry name" value="Nucleic acid-binding proteins"/>
    <property type="match status" value="1"/>
</dbReference>